<dbReference type="PANTHER" id="PTHR46477">
    <property type="entry name" value="CYSTEINE/HISTIDINE-RICH C1 DOMAIN FAMILY PROTEIN"/>
    <property type="match status" value="1"/>
</dbReference>
<dbReference type="EMBL" id="KD023748">
    <property type="protein sequence ID" value="EMS67072.1"/>
    <property type="molecule type" value="Genomic_DNA"/>
</dbReference>
<dbReference type="OMA" id="CNGCREN"/>
<dbReference type="SUPFAM" id="SSF57889">
    <property type="entry name" value="Cysteine-rich domain"/>
    <property type="match status" value="2"/>
</dbReference>
<dbReference type="PANTHER" id="PTHR46477:SF10">
    <property type="entry name" value="DC1 DOMAIN-CONTAINING PROTEIN"/>
    <property type="match status" value="1"/>
</dbReference>
<evidence type="ECO:0000256" key="1">
    <source>
        <dbReference type="SAM" id="MobiDB-lite"/>
    </source>
</evidence>
<evidence type="ECO:0008006" key="3">
    <source>
        <dbReference type="Google" id="ProtNLM"/>
    </source>
</evidence>
<gene>
    <name evidence="2" type="ORF">TRIUR3_26878</name>
</gene>
<dbReference type="InterPro" id="IPR046349">
    <property type="entry name" value="C1-like_sf"/>
</dbReference>
<dbReference type="STRING" id="4572.M8A3Z1"/>
<feature type="region of interest" description="Disordered" evidence="1">
    <location>
        <begin position="1"/>
        <end position="25"/>
    </location>
</feature>
<sequence>MVGQPHPPSKVISRREHSNRGHKLTREPTGQAKFKCNGCLEEITGCDRDTCKPCDFDLHQACNYKEGTTLEHQLLPKSKFVLRLEAPPSKQRCSACGTRTQGTHYHCARTGHYLHPCCAMLPMEIKLSDELSFELREKGSRRCAKGTGHPCCAMLPMEIKLSDELSFELREKGSRRCAKCREGGGVRDYWFYCSNSNSKKVHLHVACAREDFLLPSSSSTESHSDVGGNGRASKETALRKYGSGKSGMNLGTIGDIVKALAGIILAVLTGNPLPLISAGVDLLSSVAKLKK</sequence>
<reference evidence="2" key="1">
    <citation type="journal article" date="2013" name="Nature">
        <title>Draft genome of the wheat A-genome progenitor Triticum urartu.</title>
        <authorList>
            <person name="Ling H.Q."/>
            <person name="Zhao S."/>
            <person name="Liu D."/>
            <person name="Wang J."/>
            <person name="Sun H."/>
            <person name="Zhang C."/>
            <person name="Fan H."/>
            <person name="Li D."/>
            <person name="Dong L."/>
            <person name="Tao Y."/>
            <person name="Gao C."/>
            <person name="Wu H."/>
            <person name="Li Y."/>
            <person name="Cui Y."/>
            <person name="Guo X."/>
            <person name="Zheng S."/>
            <person name="Wang B."/>
            <person name="Yu K."/>
            <person name="Liang Q."/>
            <person name="Yang W."/>
            <person name="Lou X."/>
            <person name="Chen J."/>
            <person name="Feng M."/>
            <person name="Jian J."/>
            <person name="Zhang X."/>
            <person name="Luo G."/>
            <person name="Jiang Y."/>
            <person name="Liu J."/>
            <person name="Wang Z."/>
            <person name="Sha Y."/>
            <person name="Zhang B."/>
            <person name="Wu H."/>
            <person name="Tang D."/>
            <person name="Shen Q."/>
            <person name="Xue P."/>
            <person name="Zou S."/>
            <person name="Wang X."/>
            <person name="Liu X."/>
            <person name="Wang F."/>
            <person name="Yang Y."/>
            <person name="An X."/>
            <person name="Dong Z."/>
            <person name="Zhang K."/>
            <person name="Zhang X."/>
            <person name="Luo M.C."/>
            <person name="Dvorak J."/>
            <person name="Tong Y."/>
            <person name="Wang J."/>
            <person name="Yang H."/>
            <person name="Li Z."/>
            <person name="Wang D."/>
            <person name="Zhang A."/>
            <person name="Wang J."/>
        </authorList>
    </citation>
    <scope>NUCLEOTIDE SEQUENCE</scope>
</reference>
<accession>M8A3Z1</accession>
<evidence type="ECO:0000313" key="2">
    <source>
        <dbReference type="EMBL" id="EMS67072.1"/>
    </source>
</evidence>
<organism evidence="2">
    <name type="scientific">Triticum urartu</name>
    <name type="common">Red wild einkorn</name>
    <name type="synonym">Crithodium urartu</name>
    <dbReference type="NCBI Taxonomy" id="4572"/>
    <lineage>
        <taxon>Eukaryota</taxon>
        <taxon>Viridiplantae</taxon>
        <taxon>Streptophyta</taxon>
        <taxon>Embryophyta</taxon>
        <taxon>Tracheophyta</taxon>
        <taxon>Spermatophyta</taxon>
        <taxon>Magnoliopsida</taxon>
        <taxon>Liliopsida</taxon>
        <taxon>Poales</taxon>
        <taxon>Poaceae</taxon>
        <taxon>BOP clade</taxon>
        <taxon>Pooideae</taxon>
        <taxon>Triticodae</taxon>
        <taxon>Triticeae</taxon>
        <taxon>Triticinae</taxon>
        <taxon>Triticum</taxon>
    </lineage>
</organism>
<dbReference type="AlphaFoldDB" id="M8A3Z1"/>
<protein>
    <recommendedName>
        <fullName evidence="3">DC1 domain-containing protein</fullName>
    </recommendedName>
</protein>
<name>M8A3Z1_TRIUA</name>
<proteinExistence type="predicted"/>